<dbReference type="Proteomes" id="UP001230005">
    <property type="component" value="Unassembled WGS sequence"/>
</dbReference>
<dbReference type="SUPFAM" id="SSF49265">
    <property type="entry name" value="Fibronectin type III"/>
    <property type="match status" value="1"/>
</dbReference>
<sequence>MVRKKLSIFMVLVMIFSLFSTSGLSVNTVSAEQDRPHLRFDFGTESSVVQSGWTKVSDLTGYTSERGFGFAEVREGYSEDQIDDLRRDFVLTSGHTFYVDLANGEYDVVIRSGSNNDFDTTFYRINGGEDKGGFPTQGGSFRTYEETVTVTEGQLFIEFWGAWGRVNGIEIYEAGSDEALHKFDFGTPTSPVAEGYTKVSHTMVYDSERGYGFDRTAGSRDQAHNLTRDFVIAGGNSFKADVPNGHYRVAITTGAERDENVTSYSILGGEIKGGVVTAPRQYRTYQDIVEVTDGQLVIEFFDDSRINAVEIVPVIMITSLEISEVTLGLDSSVSLSWDSMDAANSYNVYRIAEGEDRFTRVGNTSESSYTDETTELGYTYTYAVTPVPSFTIESVRSNEVTVSMIDETVKAPRNPVGVKLDNVVVEEEVTISWNKVNNADLYYVYRTRFHEDQLPNVEESFEKIGVTNELTFTDENIYSSNPYYYAVRAVNAGGMSKASKMIGAQEREESKEKTYGVGPFDAQVIQTGNGWRAINDGVVYSGDDMLEAMQAAVDSLTPGRTTQEKVIVRGSGTIPGDKSLDIPSHTSFEIDGTIHVEGTGESFSYGNHNAAVRIMHAENVSIPKLNVTGTPNFGIFVRTSEDIHLGEIDLRLDGGLGIRIDSRDDDSVYGVRNVRIDNVYVSGTSDHGVETYGVDGITIGKVTAVDTGYSGILLNDTINAEVDRVYGFGAGTGTGYAAFRMANRNGNIDDEYSKNIFVGEVIARKGGRGIFSVSRSGGAVIDRVDIANTGNNAMLIENSFNITINGGVVVGPSGIRLAARADMPLTRDILMKNLTLINSSILEQPCGPNNVFENINLVNSTMNVCGQ</sequence>
<dbReference type="Gene3D" id="2.160.20.10">
    <property type="entry name" value="Single-stranded right-handed beta-helix, Pectin lyase-like"/>
    <property type="match status" value="1"/>
</dbReference>
<evidence type="ECO:0000256" key="1">
    <source>
        <dbReference type="SAM" id="SignalP"/>
    </source>
</evidence>
<keyword evidence="1" id="KW-0732">Signal</keyword>
<proteinExistence type="predicted"/>
<dbReference type="InterPro" id="IPR011050">
    <property type="entry name" value="Pectin_lyase_fold/virulence"/>
</dbReference>
<dbReference type="Pfam" id="PF21254">
    <property type="entry name" value="AGA-YXIM_GBD"/>
    <property type="match status" value="1"/>
</dbReference>
<evidence type="ECO:0000313" key="3">
    <source>
        <dbReference type="EMBL" id="MDQ0253193.1"/>
    </source>
</evidence>
<accession>A0ABT9ZRV2</accession>
<dbReference type="PROSITE" id="PS50853">
    <property type="entry name" value="FN3"/>
    <property type="match status" value="1"/>
</dbReference>
<dbReference type="SMART" id="SM00060">
    <property type="entry name" value="FN3"/>
    <property type="match status" value="1"/>
</dbReference>
<evidence type="ECO:0000259" key="2">
    <source>
        <dbReference type="PROSITE" id="PS50853"/>
    </source>
</evidence>
<organism evidence="3 4">
    <name type="scientific">Evansella vedderi</name>
    <dbReference type="NCBI Taxonomy" id="38282"/>
    <lineage>
        <taxon>Bacteria</taxon>
        <taxon>Bacillati</taxon>
        <taxon>Bacillota</taxon>
        <taxon>Bacilli</taxon>
        <taxon>Bacillales</taxon>
        <taxon>Bacillaceae</taxon>
        <taxon>Evansella</taxon>
    </lineage>
</organism>
<dbReference type="Gene3D" id="2.60.120.430">
    <property type="entry name" value="Galactose-binding lectin"/>
    <property type="match status" value="2"/>
</dbReference>
<dbReference type="RefSeq" id="WP_307321521.1">
    <property type="nucleotide sequence ID" value="NZ_JAUSUG010000002.1"/>
</dbReference>
<comment type="caution">
    <text evidence="3">The sequence shown here is derived from an EMBL/GenBank/DDBJ whole genome shotgun (WGS) entry which is preliminary data.</text>
</comment>
<dbReference type="InterPro" id="IPR003961">
    <property type="entry name" value="FN3_dom"/>
</dbReference>
<name>A0ABT9ZRV2_9BACI</name>
<dbReference type="InterPro" id="IPR036116">
    <property type="entry name" value="FN3_sf"/>
</dbReference>
<reference evidence="3 4" key="1">
    <citation type="submission" date="2023-07" db="EMBL/GenBank/DDBJ databases">
        <title>Genomic Encyclopedia of Type Strains, Phase IV (KMG-IV): sequencing the most valuable type-strain genomes for metagenomic binning, comparative biology and taxonomic classification.</title>
        <authorList>
            <person name="Goeker M."/>
        </authorList>
    </citation>
    <scope>NUCLEOTIDE SEQUENCE [LARGE SCALE GENOMIC DNA]</scope>
    <source>
        <strain evidence="3 4">DSM 9768</strain>
    </source>
</reference>
<dbReference type="SMART" id="SM00710">
    <property type="entry name" value="PbH1"/>
    <property type="match status" value="4"/>
</dbReference>
<evidence type="ECO:0000313" key="4">
    <source>
        <dbReference type="Proteomes" id="UP001230005"/>
    </source>
</evidence>
<dbReference type="CDD" id="cd00063">
    <property type="entry name" value="FN3"/>
    <property type="match status" value="1"/>
</dbReference>
<dbReference type="InterPro" id="IPR006626">
    <property type="entry name" value="PbH1"/>
</dbReference>
<feature type="chain" id="PRO_5046745190" evidence="1">
    <location>
        <begin position="26"/>
        <end position="867"/>
    </location>
</feature>
<keyword evidence="4" id="KW-1185">Reference proteome</keyword>
<dbReference type="InterPro" id="IPR013783">
    <property type="entry name" value="Ig-like_fold"/>
</dbReference>
<dbReference type="SUPFAM" id="SSF51126">
    <property type="entry name" value="Pectin lyase-like"/>
    <property type="match status" value="1"/>
</dbReference>
<dbReference type="InterPro" id="IPR012334">
    <property type="entry name" value="Pectin_lyas_fold"/>
</dbReference>
<dbReference type="Gene3D" id="2.60.40.10">
    <property type="entry name" value="Immunoglobulins"/>
    <property type="match status" value="2"/>
</dbReference>
<feature type="signal peptide" evidence="1">
    <location>
        <begin position="1"/>
        <end position="25"/>
    </location>
</feature>
<dbReference type="InterPro" id="IPR049033">
    <property type="entry name" value="AGA-YXIM_GBD"/>
</dbReference>
<dbReference type="EMBL" id="JAUSUG010000002">
    <property type="protein sequence ID" value="MDQ0253193.1"/>
    <property type="molecule type" value="Genomic_DNA"/>
</dbReference>
<dbReference type="InterPro" id="IPR008979">
    <property type="entry name" value="Galactose-bd-like_sf"/>
</dbReference>
<gene>
    <name evidence="3" type="ORF">J2S74_000565</name>
</gene>
<dbReference type="SUPFAM" id="SSF49785">
    <property type="entry name" value="Galactose-binding domain-like"/>
    <property type="match status" value="2"/>
</dbReference>
<protein>
    <submittedName>
        <fullName evidence="3">Fibronectin type 3 domain-containing protein</fullName>
    </submittedName>
</protein>
<feature type="domain" description="Fibronectin type-III" evidence="2">
    <location>
        <begin position="411"/>
        <end position="509"/>
    </location>
</feature>